<feature type="region of interest" description="Disordered" evidence="1">
    <location>
        <begin position="159"/>
        <end position="217"/>
    </location>
</feature>
<dbReference type="Proteomes" id="UP000009131">
    <property type="component" value="Unassembled WGS sequence"/>
</dbReference>
<sequence>MTAMSGDYVKLLRGIAEQSSSLAQRVKEIATLSTSDEDELAYPDGISLLTAKNDLLLGYIQQLVFLHLHTSLAGQPLSNLSSSDKEGATDLVGNLIRTRLILEKIRPIESKLKYQMDKLIRKAHTAADTNGKSNDPADQEHDELAQDPLAFRPNPAAMLARHTGSDDGSAADEDEDGYTNTHARPGIPRTGIYRPPRLAPVPYSEKPGGKGKGRAPATNLLTDLATSLSSSNPYAETTSGLSITPTVHNRQAKRLADMKRYEEDNMTRLFMKKKDSKRRRQDEEEVALGGGSGSSGSRRRGHGGFEGELGDVLAAISTNGKRNKRAYDEMSASRAPRSKSHSSKRRS</sequence>
<protein>
    <submittedName>
        <fullName evidence="2">Uncharacterized protein</fullName>
    </submittedName>
</protein>
<dbReference type="RefSeq" id="XP_014566301.1">
    <property type="nucleotide sequence ID" value="XM_014710815.1"/>
</dbReference>
<feature type="region of interest" description="Disordered" evidence="1">
    <location>
        <begin position="270"/>
        <end position="347"/>
    </location>
</feature>
<dbReference type="eggNOG" id="KOG3117">
    <property type="taxonomic scope" value="Eukaryota"/>
</dbReference>
<reference evidence="2 3" key="1">
    <citation type="journal article" date="2011" name="J. Gen. Appl. Microbiol.">
        <title>Draft genome sequencing of the enigmatic basidiomycete Mixia osmundae.</title>
        <authorList>
            <person name="Nishida H."/>
            <person name="Nagatsuka Y."/>
            <person name="Sugiyama J."/>
        </authorList>
    </citation>
    <scope>NUCLEOTIDE SEQUENCE [LARGE SCALE GENOMIC DNA]</scope>
    <source>
        <strain evidence="3">CBS 9802 / IAM 14324 / JCM 22182 / KY 12970</strain>
    </source>
</reference>
<evidence type="ECO:0000313" key="3">
    <source>
        <dbReference type="Proteomes" id="UP000009131"/>
    </source>
</evidence>
<dbReference type="PANTHER" id="PTHR13237">
    <property type="entry name" value="SOMETHING ABOUT SILENCING PROTEIN 10-RELATED"/>
    <property type="match status" value="1"/>
</dbReference>
<dbReference type="STRING" id="764103.G7E4W7"/>
<evidence type="ECO:0000256" key="1">
    <source>
        <dbReference type="SAM" id="MobiDB-lite"/>
    </source>
</evidence>
<feature type="compositionally biased region" description="Basic residues" evidence="1">
    <location>
        <begin position="336"/>
        <end position="347"/>
    </location>
</feature>
<comment type="caution">
    <text evidence="2">The sequence shown here is derived from an EMBL/GenBank/DDBJ whole genome shotgun (WGS) entry which is preliminary data.</text>
</comment>
<reference evidence="2 3" key="2">
    <citation type="journal article" date="2012" name="Open Biol.">
        <title>Characteristics of nucleosomes and linker DNA regions on the genome of the basidiomycete Mixia osmundae revealed by mono- and dinucleosome mapping.</title>
        <authorList>
            <person name="Nishida H."/>
            <person name="Kondo S."/>
            <person name="Matsumoto T."/>
            <person name="Suzuki Y."/>
            <person name="Yoshikawa H."/>
            <person name="Taylor T.D."/>
            <person name="Sugiyama J."/>
        </authorList>
    </citation>
    <scope>NUCLEOTIDE SEQUENCE [LARGE SCALE GENOMIC DNA]</scope>
    <source>
        <strain evidence="3">CBS 9802 / IAM 14324 / JCM 22182 / KY 12970</strain>
    </source>
</reference>
<dbReference type="GO" id="GO:0000462">
    <property type="term" value="P:maturation of SSU-rRNA from tricistronic rRNA transcript (SSU-rRNA, 5.8S rRNA, LSU-rRNA)"/>
    <property type="evidence" value="ECO:0007669"/>
    <property type="project" value="TreeGrafter"/>
</dbReference>
<accession>G7E4W7</accession>
<organism evidence="2 3">
    <name type="scientific">Mixia osmundae (strain CBS 9802 / IAM 14324 / JCM 22182 / KY 12970)</name>
    <dbReference type="NCBI Taxonomy" id="764103"/>
    <lineage>
        <taxon>Eukaryota</taxon>
        <taxon>Fungi</taxon>
        <taxon>Dikarya</taxon>
        <taxon>Basidiomycota</taxon>
        <taxon>Pucciniomycotina</taxon>
        <taxon>Mixiomycetes</taxon>
        <taxon>Mixiales</taxon>
        <taxon>Mixiaceae</taxon>
        <taxon>Mixia</taxon>
    </lineage>
</organism>
<gene>
    <name evidence="2" type="primary">Mo04557</name>
    <name evidence="2" type="ORF">E5Q_04557</name>
</gene>
<dbReference type="Pfam" id="PF04000">
    <property type="entry name" value="Sas10_Utp3"/>
    <property type="match status" value="1"/>
</dbReference>
<dbReference type="GO" id="GO:0032040">
    <property type="term" value="C:small-subunit processome"/>
    <property type="evidence" value="ECO:0007669"/>
    <property type="project" value="TreeGrafter"/>
</dbReference>
<dbReference type="PANTHER" id="PTHR13237:SF9">
    <property type="entry name" value="NEUROGUIDIN"/>
    <property type="match status" value="1"/>
</dbReference>
<dbReference type="AlphaFoldDB" id="G7E4W7"/>
<dbReference type="InterPro" id="IPR007146">
    <property type="entry name" value="Sas10/Utp3/C1D"/>
</dbReference>
<proteinExistence type="predicted"/>
<dbReference type="InParanoid" id="G7E4W7"/>
<dbReference type="OMA" id="PVHYNET"/>
<evidence type="ECO:0000313" key="2">
    <source>
        <dbReference type="EMBL" id="GAA97877.1"/>
    </source>
</evidence>
<name>G7E4W7_MIXOS</name>
<dbReference type="FunCoup" id="G7E4W7">
    <property type="interactions" value="750"/>
</dbReference>
<dbReference type="HOGENOM" id="CLU_031901_3_0_1"/>
<keyword evidence="3" id="KW-1185">Reference proteome</keyword>
<dbReference type="EMBL" id="BABT02000146">
    <property type="protein sequence ID" value="GAA97877.1"/>
    <property type="molecule type" value="Genomic_DNA"/>
</dbReference>
<feature type="compositionally biased region" description="Basic residues" evidence="1">
    <location>
        <begin position="270"/>
        <end position="279"/>
    </location>
</feature>
<dbReference type="OrthoDB" id="203440at2759"/>